<evidence type="ECO:0000313" key="3">
    <source>
        <dbReference type="Proteomes" id="UP000545493"/>
    </source>
</evidence>
<evidence type="ECO:0000313" key="2">
    <source>
        <dbReference type="EMBL" id="NIJ10671.1"/>
    </source>
</evidence>
<name>A0A7X5UMC9_9PSEU</name>
<comment type="caution">
    <text evidence="2">The sequence shown here is derived from an EMBL/GenBank/DDBJ whole genome shotgun (WGS) entry which is preliminary data.</text>
</comment>
<protein>
    <submittedName>
        <fullName evidence="2">Uncharacterized protein</fullName>
    </submittedName>
</protein>
<sequence>MNQPPLPPPPKKRGLWLKIGVPVAVAVVGAVVALGAIGLRSVGWNAEVGDCLHVPEFSSDAEEQPTKVDCGDDKATVKVAVKLDEGTGSCPDGNYDEISYESGAKFCLMINARDGDCFANVTSPTKGYERVACTDPAAEVAIAKVVSGTTDMEQVCAEFDQAQGIYYAEPATVVCLTPPTSV</sequence>
<reference evidence="2 3" key="1">
    <citation type="submission" date="2020-03" db="EMBL/GenBank/DDBJ databases">
        <title>Sequencing the genomes of 1000 actinobacteria strains.</title>
        <authorList>
            <person name="Klenk H.-P."/>
        </authorList>
    </citation>
    <scope>NUCLEOTIDE SEQUENCE [LARGE SCALE GENOMIC DNA]</scope>
    <source>
        <strain evidence="2 3">DSM 45685</strain>
    </source>
</reference>
<keyword evidence="1" id="KW-1133">Transmembrane helix</keyword>
<gene>
    <name evidence="2" type="ORF">FHU38_001015</name>
</gene>
<proteinExistence type="predicted"/>
<evidence type="ECO:0000256" key="1">
    <source>
        <dbReference type="SAM" id="Phobius"/>
    </source>
</evidence>
<accession>A0A7X5UMC9</accession>
<organism evidence="2 3">
    <name type="scientific">Saccharomonospora amisosensis</name>
    <dbReference type="NCBI Taxonomy" id="1128677"/>
    <lineage>
        <taxon>Bacteria</taxon>
        <taxon>Bacillati</taxon>
        <taxon>Actinomycetota</taxon>
        <taxon>Actinomycetes</taxon>
        <taxon>Pseudonocardiales</taxon>
        <taxon>Pseudonocardiaceae</taxon>
        <taxon>Saccharomonospora</taxon>
    </lineage>
</organism>
<feature type="transmembrane region" description="Helical" evidence="1">
    <location>
        <begin position="15"/>
        <end position="37"/>
    </location>
</feature>
<dbReference type="AlphaFoldDB" id="A0A7X5UMC9"/>
<dbReference type="Proteomes" id="UP000545493">
    <property type="component" value="Unassembled WGS sequence"/>
</dbReference>
<keyword evidence="1" id="KW-0812">Transmembrane</keyword>
<keyword evidence="1" id="KW-0472">Membrane</keyword>
<keyword evidence="3" id="KW-1185">Reference proteome</keyword>
<dbReference type="EMBL" id="JAAOYM010000001">
    <property type="protein sequence ID" value="NIJ10671.1"/>
    <property type="molecule type" value="Genomic_DNA"/>
</dbReference>